<dbReference type="Pfam" id="PF01368">
    <property type="entry name" value="DHH"/>
    <property type="match status" value="1"/>
</dbReference>
<dbReference type="InterPro" id="IPR052968">
    <property type="entry name" value="Nucleotide_metab_enz"/>
</dbReference>
<dbReference type="InterPro" id="IPR001667">
    <property type="entry name" value="DDH_dom"/>
</dbReference>
<reference evidence="3" key="2">
    <citation type="submission" date="2016-03" db="EMBL/GenBank/DDBJ databases">
        <authorList>
            <person name="Ploux O."/>
        </authorList>
    </citation>
    <scope>NUCLEOTIDE SEQUENCE [LARGE SCALE GENOMIC DNA]</scope>
    <source>
        <strain evidence="3">PP9</strain>
    </source>
</reference>
<accession>A0A143HCW4</accession>
<name>A0A143HCW4_9BACL</name>
<dbReference type="InterPro" id="IPR038763">
    <property type="entry name" value="DHH_sf"/>
</dbReference>
<dbReference type="Proteomes" id="UP000076021">
    <property type="component" value="Chromosome"/>
</dbReference>
<dbReference type="AlphaFoldDB" id="A0A143HCW4"/>
<proteinExistence type="predicted"/>
<organism evidence="2 3">
    <name type="scientific">Rummeliibacillus stabekisii</name>
    <dbReference type="NCBI Taxonomy" id="241244"/>
    <lineage>
        <taxon>Bacteria</taxon>
        <taxon>Bacillati</taxon>
        <taxon>Bacillota</taxon>
        <taxon>Bacilli</taxon>
        <taxon>Bacillales</taxon>
        <taxon>Caryophanaceae</taxon>
        <taxon>Rummeliibacillus</taxon>
    </lineage>
</organism>
<keyword evidence="3" id="KW-1185">Reference proteome</keyword>
<dbReference type="RefSeq" id="WP_066787375.1">
    <property type="nucleotide sequence ID" value="NZ_CP014806.1"/>
</dbReference>
<dbReference type="Gene3D" id="3.10.310.30">
    <property type="match status" value="1"/>
</dbReference>
<sequence length="354" mass="40636">MNFKNLPKKLHNYEHIHLITHTDLDGVGPSIVLRAYGIPHTPYYVETRKVDETVQAKLNELNDQELLIITDLSVNDETAQMIDQINKHPDGRYIVLIDHHQSAIALNDYEWASVIPTLNDVKMSATTLIFKALHQADYEVSPLLQMEEDESLESSISTNEYTVREKETYYNRLVQLVEKIRLYDTWDWHILSIQEAADLNTIFYARRRHEFIKARLDYIIHGELFTPEDSAYLEFSKEELQKVLKKKSKQMVIVKEYNLKGHEGTLNIGVVETDSYYSELGNFLAEKYCEEIDAVFIISLVKNRVSLRSIGNKVNLSNIAKAYQGGGHPNASGCDLSELGIDFLQAVLKANSER</sequence>
<evidence type="ECO:0000259" key="1">
    <source>
        <dbReference type="Pfam" id="PF01368"/>
    </source>
</evidence>
<protein>
    <recommendedName>
        <fullName evidence="1">DDH domain-containing protein</fullName>
    </recommendedName>
</protein>
<feature type="domain" description="DDH" evidence="1">
    <location>
        <begin position="16"/>
        <end position="137"/>
    </location>
</feature>
<gene>
    <name evidence="2" type="ORF">ATY39_06245</name>
</gene>
<dbReference type="KEGG" id="rst:ATY39_06245"/>
<dbReference type="STRING" id="241244.ATY39_06245"/>
<dbReference type="EMBL" id="CP014806">
    <property type="protein sequence ID" value="AMW99091.1"/>
    <property type="molecule type" value="Genomic_DNA"/>
</dbReference>
<dbReference type="SUPFAM" id="SSF64182">
    <property type="entry name" value="DHH phosphoesterases"/>
    <property type="match status" value="1"/>
</dbReference>
<dbReference type="PANTHER" id="PTHR42146">
    <property type="entry name" value="3',5'-CYCLIC-NUCLEOTIDE PHOSPHODIESTERASE"/>
    <property type="match status" value="1"/>
</dbReference>
<reference evidence="2 3" key="1">
    <citation type="journal article" date="2016" name="Genome Announc.">
        <title>Whole-Genome Sequence of Rummeliibacillus stabekisii Strain PP9 Isolated from Antarctic Soil.</title>
        <authorList>
            <person name="da Mota F.F."/>
            <person name="Vollu R.E."/>
            <person name="Jurelevicius D."/>
            <person name="Seldin L."/>
        </authorList>
    </citation>
    <scope>NUCLEOTIDE SEQUENCE [LARGE SCALE GENOMIC DNA]</scope>
    <source>
        <strain evidence="2 3">PP9</strain>
    </source>
</reference>
<dbReference type="PANTHER" id="PTHR42146:SF1">
    <property type="entry name" value="OLIGORIBONUCLEASE NRNB"/>
    <property type="match status" value="1"/>
</dbReference>
<evidence type="ECO:0000313" key="3">
    <source>
        <dbReference type="Proteomes" id="UP000076021"/>
    </source>
</evidence>
<dbReference type="OrthoDB" id="2035301at2"/>
<evidence type="ECO:0000313" key="2">
    <source>
        <dbReference type="EMBL" id="AMW99091.1"/>
    </source>
</evidence>